<keyword evidence="3" id="KW-1185">Reference proteome</keyword>
<dbReference type="Proteomes" id="UP000001548">
    <property type="component" value="Unassembled WGS sequence"/>
</dbReference>
<evidence type="ECO:0000256" key="1">
    <source>
        <dbReference type="SAM" id="MobiDB-lite"/>
    </source>
</evidence>
<evidence type="ECO:0000313" key="2">
    <source>
        <dbReference type="EMBL" id="KAE8303394.1"/>
    </source>
</evidence>
<comment type="caution">
    <text evidence="2">The sequence shown here is derived from an EMBL/GenBank/DDBJ whole genome shotgun (WGS) entry which is preliminary data.</text>
</comment>
<feature type="region of interest" description="Disordered" evidence="1">
    <location>
        <begin position="579"/>
        <end position="600"/>
    </location>
</feature>
<protein>
    <submittedName>
        <fullName evidence="2">Uncharacterized protein</fullName>
    </submittedName>
</protein>
<dbReference type="EMBL" id="AACB03000002">
    <property type="protein sequence ID" value="KAE8303394.1"/>
    <property type="molecule type" value="Genomic_DNA"/>
</dbReference>
<dbReference type="OMA" id="RYYENCT"/>
<dbReference type="HOGENOM" id="CLU_326096_0_0_1"/>
<feature type="region of interest" description="Disordered" evidence="1">
    <location>
        <begin position="1"/>
        <end position="26"/>
    </location>
</feature>
<dbReference type="KEGG" id="gla:GL50803_0017498"/>
<reference evidence="2 3" key="1">
    <citation type="journal article" date="2007" name="Science">
        <title>Genomic minimalism in the early diverging intestinal parasite Giardia lamblia.</title>
        <authorList>
            <person name="Morrison H.G."/>
            <person name="McArthur A.G."/>
            <person name="Gillin F.D."/>
            <person name="Aley S.B."/>
            <person name="Adam R.D."/>
            <person name="Olsen G.J."/>
            <person name="Best A.A."/>
            <person name="Cande W.Z."/>
            <person name="Chen F."/>
            <person name="Cipriano M.J."/>
            <person name="Davids B.J."/>
            <person name="Dawson S.C."/>
            <person name="Elmendorf H.G."/>
            <person name="Hehl A.B."/>
            <person name="Holder M.E."/>
            <person name="Huse S.M."/>
            <person name="Kim U.U."/>
            <person name="Lasek-Nesselquist E."/>
            <person name="Manning G."/>
            <person name="Nigam A."/>
            <person name="Nixon J.E."/>
            <person name="Palm D."/>
            <person name="Passamaneck N.E."/>
            <person name="Prabhu A."/>
            <person name="Reich C.I."/>
            <person name="Reiner D.S."/>
            <person name="Samuelson J."/>
            <person name="Svard S.G."/>
            <person name="Sogin M.L."/>
        </authorList>
    </citation>
    <scope>NUCLEOTIDE SEQUENCE [LARGE SCALE GENOMIC DNA]</scope>
    <source>
        <strain evidence="2 3">WB C6</strain>
    </source>
</reference>
<name>A8BFQ6_GIAIC</name>
<evidence type="ECO:0000313" key="3">
    <source>
        <dbReference type="Proteomes" id="UP000001548"/>
    </source>
</evidence>
<organism evidence="2 3">
    <name type="scientific">Giardia intestinalis (strain ATCC 50803 / WB clone C6)</name>
    <name type="common">Giardia lamblia</name>
    <dbReference type="NCBI Taxonomy" id="184922"/>
    <lineage>
        <taxon>Eukaryota</taxon>
        <taxon>Metamonada</taxon>
        <taxon>Diplomonadida</taxon>
        <taxon>Hexamitidae</taxon>
        <taxon>Giardiinae</taxon>
        <taxon>Giardia</taxon>
    </lineage>
</organism>
<dbReference type="RefSeq" id="XP_001707319.1">
    <property type="nucleotide sequence ID" value="XM_001707267.1"/>
</dbReference>
<dbReference type="VEuPathDB" id="GiardiaDB:GL50803_17498"/>
<sequence length="884" mass="99070">MRKNQHGVNLCDNFPGTRGRRGASASQQLVTVNEDGVPLYQHSFGTLAVQAQQNIGQVTHNIPQSRERRHNRVLSAFAHHMAGDSSAKPMLLTTHHTDAYHLPDSDQDMPVGPLRHIEHPGKAHDTLSKQYTTDSHPHNVPSEASNSRLEQRICFEDELRDSITSLAYDNRVLNKLLDKLTENKNEIMSAYSHISSLEEQCTLKDNHIKSLRQHIAQIEQAKQYAEKTIREYDLKLGDKFEKSIGDSRPSTKDVKLQTRLQSHVLSTILDRANVDIRYNISDFVQEENEDSDETRILIGTDQKDLCEEESQLNHIVDIVVSRYKTIEQEILKEEDFIPLCQICSHSILKNQLSKQAKEAEGLLQGTSENQDPNGSSTSDNLCHKERTMDEQIDDNMRLGTLLDEDFHADIESIKIETINNLSAEYALQMAVFLPNTHNLLINGLEMVCQHRSGLYAINFTNPYIKSTFQGNFNSVHDAQVPKAFSNRAEELRTDLIINMQNELILRQRHRFNTLLSQKIPKVLFSHNTKDANILRVEATREHYLKYFRNYREYREITPADMLYEATRGHVSRYYENCTDVQQPSKDQQPTATGKRYGSAATTSSGTYSAVYMGHGHGLSPGLSENDASHTQVQLDLPNSIYEISDTLSTTSTHKHESVLNPEPAPLSVIVIEDQPTNACSVSLPSATHIGASISSPSEIQRTTQQTSEKVKVNDNDSVVFNITPEAPQALSVRHPPRIIPSTAPKATIENLSALEALALTNATESSLLERANTRERPSAKALLPGVSQKGLVDESSSQFLTMPMQHLPDISELRSSADRERDSEVSSKKASVQRLTALEISAALPVSEASPLQQYRNKIQDLAQAFPSLSDISAISEMTKHSDE</sequence>
<accession>A8BFQ6</accession>
<dbReference type="AlphaFoldDB" id="A8BFQ6"/>
<proteinExistence type="predicted"/>
<gene>
    <name evidence="2" type="ORF">GL50803_0017498</name>
</gene>
<feature type="compositionally biased region" description="Polar residues" evidence="1">
    <location>
        <begin position="579"/>
        <end position="591"/>
    </location>
</feature>
<dbReference type="GeneID" id="5700218"/>